<dbReference type="PANTHER" id="PTHR21726">
    <property type="entry name" value="PHOSPHATIDYLINOSITOL N-ACETYLGLUCOSAMINYLTRANSFERASE SUBUNIT P DOWN SYNDROME CRITICAL REGION PROTEIN 5 -RELATED"/>
    <property type="match status" value="1"/>
</dbReference>
<feature type="compositionally biased region" description="Basic and acidic residues" evidence="1">
    <location>
        <begin position="463"/>
        <end position="473"/>
    </location>
</feature>
<feature type="region of interest" description="Disordered" evidence="1">
    <location>
        <begin position="329"/>
        <end position="434"/>
    </location>
</feature>
<accession>A0ABU6YBD2</accession>
<dbReference type="Pfam" id="PF14309">
    <property type="entry name" value="DUF4378"/>
    <property type="match status" value="1"/>
</dbReference>
<evidence type="ECO:0008006" key="6">
    <source>
        <dbReference type="Google" id="ProtNLM"/>
    </source>
</evidence>
<dbReference type="PANTHER" id="PTHR21726:SF29">
    <property type="entry name" value="EXPRESSED PROTEIN"/>
    <property type="match status" value="1"/>
</dbReference>
<feature type="region of interest" description="Disordered" evidence="1">
    <location>
        <begin position="696"/>
        <end position="723"/>
    </location>
</feature>
<evidence type="ECO:0000259" key="2">
    <source>
        <dbReference type="Pfam" id="PF14309"/>
    </source>
</evidence>
<dbReference type="Pfam" id="PF14383">
    <property type="entry name" value="VARLMGL"/>
    <property type="match status" value="1"/>
</dbReference>
<feature type="domain" description="DUF4378" evidence="2">
    <location>
        <begin position="851"/>
        <end position="1003"/>
    </location>
</feature>
<evidence type="ECO:0000313" key="5">
    <source>
        <dbReference type="Proteomes" id="UP001341840"/>
    </source>
</evidence>
<organism evidence="4 5">
    <name type="scientific">Stylosanthes scabra</name>
    <dbReference type="NCBI Taxonomy" id="79078"/>
    <lineage>
        <taxon>Eukaryota</taxon>
        <taxon>Viridiplantae</taxon>
        <taxon>Streptophyta</taxon>
        <taxon>Embryophyta</taxon>
        <taxon>Tracheophyta</taxon>
        <taxon>Spermatophyta</taxon>
        <taxon>Magnoliopsida</taxon>
        <taxon>eudicotyledons</taxon>
        <taxon>Gunneridae</taxon>
        <taxon>Pentapetalae</taxon>
        <taxon>rosids</taxon>
        <taxon>fabids</taxon>
        <taxon>Fabales</taxon>
        <taxon>Fabaceae</taxon>
        <taxon>Papilionoideae</taxon>
        <taxon>50 kb inversion clade</taxon>
        <taxon>dalbergioids sensu lato</taxon>
        <taxon>Dalbergieae</taxon>
        <taxon>Pterocarpus clade</taxon>
        <taxon>Stylosanthes</taxon>
    </lineage>
</organism>
<dbReference type="InterPro" id="IPR025486">
    <property type="entry name" value="DUF4378"/>
</dbReference>
<feature type="compositionally biased region" description="Low complexity" evidence="1">
    <location>
        <begin position="539"/>
        <end position="553"/>
    </location>
</feature>
<feature type="domain" description="DUF3741" evidence="3">
    <location>
        <begin position="183"/>
        <end position="214"/>
    </location>
</feature>
<dbReference type="InterPro" id="IPR032795">
    <property type="entry name" value="DUF3741-assoc"/>
</dbReference>
<evidence type="ECO:0000313" key="4">
    <source>
        <dbReference type="EMBL" id="MED6206088.1"/>
    </source>
</evidence>
<keyword evidence="5" id="KW-1185">Reference proteome</keyword>
<feature type="region of interest" description="Disordered" evidence="1">
    <location>
        <begin position="450"/>
        <end position="561"/>
    </location>
</feature>
<protein>
    <recommendedName>
        <fullName evidence="6">DUF4378 domain-containing protein</fullName>
    </recommendedName>
</protein>
<name>A0ABU6YBD2_9FABA</name>
<gene>
    <name evidence="4" type="ORF">PIB30_023783</name>
</gene>
<feature type="compositionally biased region" description="Basic and acidic residues" evidence="1">
    <location>
        <begin position="369"/>
        <end position="379"/>
    </location>
</feature>
<feature type="compositionally biased region" description="Polar residues" evidence="1">
    <location>
        <begin position="380"/>
        <end position="413"/>
    </location>
</feature>
<sequence>MPAPDVLLPFLEEAGMLRTTWVSVLMGIQWEGACGILVPIMSSSHGTCCAVGKPLVSKVPQSFFFFSSSKSLCCGGAGGRCECFADPSLCLICQLKLALKMGVEKEGTKSEGGYVGGLFRLFDWTSKSRKKLFANKSDLPGSLKQRRKIDGNLSMMQPYLVGADEDEIGVGASIRSSDHSYASSVTDDDACGARAPSVVARLMGLDSLPSSSFHDPYSSPYFDSRSFQDLQYWRTNLNHQHGHQNLYSGKLVEGSSRNFIEPKPQNNLNRPIEKFQSEVMPPKAAKTIPVTHHKLLSPIKSPGFIPTNNAAYIMEAAARIIEPSPQATTKARAHLAATSSVSLRVRDHKEKAEASQKGPLVGSSSMPPRIRDLKEKGEISNRSSRISELSQRPAESNSSKYLKRQSLNKSWNGSVDAPTRSSTEAKEDSSVKNAGKSISLAIQAKVNVQRREGLNSGGGRSLVDQKEDSDTKTHQPLRANVQKSLHKKPSGQNASGVLKPNSLKQNHSIEKDKQPSKQVVSTPHRKSLTGDSGRHRSSSSKTPAKSKVSSKKSATQLTDSEKEVLYTHTNNFPRKKRSTDRNWNDRVVDNLFIDKNHRPVQSSLVSNKRHSDEEVKKKDMDVVSFTFTTPLARNNSGFEASGQAVRKTGGLPFDHHIKRMLLDTDSTRSPIGYNVIGGDALGILLEQKLRELTNGLESSCDDSSKGRPSSSTGPKSKDLAPMSDSVNFVPQLQLKRDQDLLWADKMEECKSNLVETQSFNCRLPSPISVLEPSFSAETFESSFSTDAASTEGSKLSSSALAQEVHGLNFSRKFYSAEADTELCDSACSTSTGTMTVNKEHTSTSTLSSTWELDYVKEILCNVELMYMDFAAGRTHKIVNPHLFNQLESHREAEYESDGGECRIRRKVIFDCVSECLDLRCRRCVNGGYEMWGKGIEMVRRNEWLAKEVYKEISSWRGMGDSMVDELVDKDMSHQYGRWLDFEVDAFELGAEVEDQILNSLLDDVVADILQ</sequence>
<reference evidence="4 5" key="1">
    <citation type="journal article" date="2023" name="Plants (Basel)">
        <title>Bridging the Gap: Combining Genomics and Transcriptomics Approaches to Understand Stylosanthes scabra, an Orphan Legume from the Brazilian Caatinga.</title>
        <authorList>
            <person name="Ferreira-Neto J.R.C."/>
            <person name="da Silva M.D."/>
            <person name="Binneck E."/>
            <person name="de Melo N.F."/>
            <person name="da Silva R.H."/>
            <person name="de Melo A.L.T.M."/>
            <person name="Pandolfi V."/>
            <person name="Bustamante F.O."/>
            <person name="Brasileiro-Vidal A.C."/>
            <person name="Benko-Iseppon A.M."/>
        </authorList>
    </citation>
    <scope>NUCLEOTIDE SEQUENCE [LARGE SCALE GENOMIC DNA]</scope>
    <source>
        <tissue evidence="4">Leaves</tissue>
    </source>
</reference>
<feature type="compositionally biased region" description="Basic and acidic residues" evidence="1">
    <location>
        <begin position="344"/>
        <end position="354"/>
    </location>
</feature>
<evidence type="ECO:0000256" key="1">
    <source>
        <dbReference type="SAM" id="MobiDB-lite"/>
    </source>
</evidence>
<comment type="caution">
    <text evidence="4">The sequence shown here is derived from an EMBL/GenBank/DDBJ whole genome shotgun (WGS) entry which is preliminary data.</text>
</comment>
<proteinExistence type="predicted"/>
<dbReference type="EMBL" id="JASCZI010241739">
    <property type="protein sequence ID" value="MED6206088.1"/>
    <property type="molecule type" value="Genomic_DNA"/>
</dbReference>
<dbReference type="Proteomes" id="UP001341840">
    <property type="component" value="Unassembled WGS sequence"/>
</dbReference>
<evidence type="ECO:0000259" key="3">
    <source>
        <dbReference type="Pfam" id="PF14383"/>
    </source>
</evidence>